<dbReference type="InterPro" id="IPR001943">
    <property type="entry name" value="UVR_dom"/>
</dbReference>
<name>A7SJ17_NEMVE</name>
<dbReference type="eggNOG" id="KOG4825">
    <property type="taxonomic scope" value="Eukaryota"/>
</dbReference>
<dbReference type="PhylomeDB" id="A7SJ17"/>
<dbReference type="Pfam" id="PF21038">
    <property type="entry name" value="CEP104_N"/>
    <property type="match status" value="1"/>
</dbReference>
<dbReference type="Proteomes" id="UP000001593">
    <property type="component" value="Unassembled WGS sequence"/>
</dbReference>
<dbReference type="STRING" id="45351.A7SJ17"/>
<dbReference type="AlphaFoldDB" id="A7SJ17"/>
<evidence type="ECO:0000259" key="2">
    <source>
        <dbReference type="Pfam" id="PF21038"/>
    </source>
</evidence>
<dbReference type="EMBL" id="DS469673">
    <property type="protein sequence ID" value="EDO36321.1"/>
    <property type="molecule type" value="Genomic_DNA"/>
</dbReference>
<evidence type="ECO:0000313" key="3">
    <source>
        <dbReference type="EMBL" id="EDO36321.1"/>
    </source>
</evidence>
<feature type="domain" description="UVR" evidence="1">
    <location>
        <begin position="147"/>
        <end position="180"/>
    </location>
</feature>
<organism evidence="3 4">
    <name type="scientific">Nematostella vectensis</name>
    <name type="common">Starlet sea anemone</name>
    <dbReference type="NCBI Taxonomy" id="45351"/>
    <lineage>
        <taxon>Eukaryota</taxon>
        <taxon>Metazoa</taxon>
        <taxon>Cnidaria</taxon>
        <taxon>Anthozoa</taxon>
        <taxon>Hexacorallia</taxon>
        <taxon>Actiniaria</taxon>
        <taxon>Edwardsiidae</taxon>
        <taxon>Nematostella</taxon>
    </lineage>
</organism>
<dbReference type="Pfam" id="PF02151">
    <property type="entry name" value="UVR"/>
    <property type="match status" value="1"/>
</dbReference>
<sequence length="192" mass="21782">MPKKVDLRVVHCSGADEGHSAKELEVHSPTTSGWQSSRYVGLSDNESTQFKARELKSIHLDAEGQFIKLLVHKNYVNRYNLYNQVGLVAVNVIADVPEIVPADPHDPDPVKSQFSGDPIWGKINRPEYVSPLDDLAFDMYQDPETANLIRKLEAKKKEAVRQERYDFAKKLKVVISELYKAGEKLGKYEVEK</sequence>
<protein>
    <recommendedName>
        <fullName evidence="5">Centrosomal protein of 104 kDa</fullName>
    </recommendedName>
</protein>
<keyword evidence="4" id="KW-1185">Reference proteome</keyword>
<dbReference type="InterPro" id="IPR052607">
    <property type="entry name" value="CEP104-like"/>
</dbReference>
<dbReference type="PANTHER" id="PTHR13371:SF0">
    <property type="entry name" value="CENTROSOMAL PROTEIN OF 104 KDA"/>
    <property type="match status" value="1"/>
</dbReference>
<gene>
    <name evidence="3" type="ORF">NEMVEDRAFT_v1g120114</name>
</gene>
<proteinExistence type="predicted"/>
<dbReference type="PANTHER" id="PTHR13371">
    <property type="entry name" value="GLYCINE-, GLUTAMATE-, THIENYLCYCLOHEXYLPIPERIDINE-BINDING PROTEIN"/>
    <property type="match status" value="1"/>
</dbReference>
<accession>A7SJ17</accession>
<feature type="domain" description="Centrosomal protein CEP104 N-terminal" evidence="2">
    <location>
        <begin position="2"/>
        <end position="93"/>
    </location>
</feature>
<dbReference type="InParanoid" id="A7SJ17"/>
<dbReference type="InterPro" id="IPR048739">
    <property type="entry name" value="CEP104_N"/>
</dbReference>
<evidence type="ECO:0008006" key="5">
    <source>
        <dbReference type="Google" id="ProtNLM"/>
    </source>
</evidence>
<evidence type="ECO:0000313" key="4">
    <source>
        <dbReference type="Proteomes" id="UP000001593"/>
    </source>
</evidence>
<evidence type="ECO:0000259" key="1">
    <source>
        <dbReference type="Pfam" id="PF02151"/>
    </source>
</evidence>
<feature type="non-terminal residue" evidence="3">
    <location>
        <position position="192"/>
    </location>
</feature>
<dbReference type="OMA" id="WQSSRYV"/>
<dbReference type="HOGENOM" id="CLU_052669_0_0_1"/>
<reference evidence="3 4" key="1">
    <citation type="journal article" date="2007" name="Science">
        <title>Sea anemone genome reveals ancestral eumetazoan gene repertoire and genomic organization.</title>
        <authorList>
            <person name="Putnam N.H."/>
            <person name="Srivastava M."/>
            <person name="Hellsten U."/>
            <person name="Dirks B."/>
            <person name="Chapman J."/>
            <person name="Salamov A."/>
            <person name="Terry A."/>
            <person name="Shapiro H."/>
            <person name="Lindquist E."/>
            <person name="Kapitonov V.V."/>
            <person name="Jurka J."/>
            <person name="Genikhovich G."/>
            <person name="Grigoriev I.V."/>
            <person name="Lucas S.M."/>
            <person name="Steele R.E."/>
            <person name="Finnerty J.R."/>
            <person name="Technau U."/>
            <person name="Martindale M.Q."/>
            <person name="Rokhsar D.S."/>
        </authorList>
    </citation>
    <scope>NUCLEOTIDE SEQUENCE [LARGE SCALE GENOMIC DNA]</scope>
    <source>
        <strain evidence="4">CH2 X CH6</strain>
    </source>
</reference>